<organism evidence="1 2">
    <name type="scientific">Streptomyces tremellae</name>
    <dbReference type="NCBI Taxonomy" id="1124239"/>
    <lineage>
        <taxon>Bacteria</taxon>
        <taxon>Bacillati</taxon>
        <taxon>Actinomycetota</taxon>
        <taxon>Actinomycetes</taxon>
        <taxon>Kitasatosporales</taxon>
        <taxon>Streptomycetaceae</taxon>
        <taxon>Streptomyces</taxon>
    </lineage>
</organism>
<keyword evidence="2" id="KW-1185">Reference proteome</keyword>
<sequence length="99" mass="10221">MRAAVARVRPVPRAAVLPCPPDLPVFAVFAAPVARGVFALAEALGAFSAPRGFRAVVLSTVTCVSLRLSGHPGSAGYQCGSARFLRPHGVGAGTRRPRT</sequence>
<accession>A0ABP7FE71</accession>
<protein>
    <submittedName>
        <fullName evidence="1">Uncharacterized protein</fullName>
    </submittedName>
</protein>
<evidence type="ECO:0000313" key="1">
    <source>
        <dbReference type="EMBL" id="GAA3736889.1"/>
    </source>
</evidence>
<comment type="caution">
    <text evidence="1">The sequence shown here is derived from an EMBL/GenBank/DDBJ whole genome shotgun (WGS) entry which is preliminary data.</text>
</comment>
<name>A0ABP7FE71_9ACTN</name>
<dbReference type="Proteomes" id="UP001499884">
    <property type="component" value="Unassembled WGS sequence"/>
</dbReference>
<gene>
    <name evidence="1" type="ORF">GCM10023082_37480</name>
</gene>
<proteinExistence type="predicted"/>
<dbReference type="EMBL" id="BAABEP010000026">
    <property type="protein sequence ID" value="GAA3736889.1"/>
    <property type="molecule type" value="Genomic_DNA"/>
</dbReference>
<reference evidence="2" key="1">
    <citation type="journal article" date="2019" name="Int. J. Syst. Evol. Microbiol.">
        <title>The Global Catalogue of Microorganisms (GCM) 10K type strain sequencing project: providing services to taxonomists for standard genome sequencing and annotation.</title>
        <authorList>
            <consortium name="The Broad Institute Genomics Platform"/>
            <consortium name="The Broad Institute Genome Sequencing Center for Infectious Disease"/>
            <person name="Wu L."/>
            <person name="Ma J."/>
        </authorList>
    </citation>
    <scope>NUCLEOTIDE SEQUENCE [LARGE SCALE GENOMIC DNA]</scope>
    <source>
        <strain evidence="2">JCM 30846</strain>
    </source>
</reference>
<evidence type="ECO:0000313" key="2">
    <source>
        <dbReference type="Proteomes" id="UP001499884"/>
    </source>
</evidence>